<dbReference type="SUPFAM" id="SSF50978">
    <property type="entry name" value="WD40 repeat-like"/>
    <property type="match status" value="1"/>
</dbReference>
<dbReference type="SMART" id="SM00256">
    <property type="entry name" value="FBOX"/>
    <property type="match status" value="1"/>
</dbReference>
<evidence type="ECO:0000256" key="1">
    <source>
        <dbReference type="ARBA" id="ARBA00007968"/>
    </source>
</evidence>
<evidence type="ECO:0000256" key="2">
    <source>
        <dbReference type="PROSITE-ProRule" id="PRU00221"/>
    </source>
</evidence>
<keyword evidence="6" id="KW-1185">Reference proteome</keyword>
<dbReference type="InterPro" id="IPR015943">
    <property type="entry name" value="WD40/YVTN_repeat-like_dom_sf"/>
</dbReference>
<evidence type="ECO:0000313" key="5">
    <source>
        <dbReference type="EMBL" id="RPA71405.1"/>
    </source>
</evidence>
<keyword evidence="2" id="KW-0853">WD repeat</keyword>
<reference evidence="5 6" key="1">
    <citation type="journal article" date="2018" name="Nat. Ecol. Evol.">
        <title>Pezizomycetes genomes reveal the molecular basis of ectomycorrhizal truffle lifestyle.</title>
        <authorList>
            <person name="Murat C."/>
            <person name="Payen T."/>
            <person name="Noel B."/>
            <person name="Kuo A."/>
            <person name="Morin E."/>
            <person name="Chen J."/>
            <person name="Kohler A."/>
            <person name="Krizsan K."/>
            <person name="Balestrini R."/>
            <person name="Da Silva C."/>
            <person name="Montanini B."/>
            <person name="Hainaut M."/>
            <person name="Levati E."/>
            <person name="Barry K.W."/>
            <person name="Belfiori B."/>
            <person name="Cichocki N."/>
            <person name="Clum A."/>
            <person name="Dockter R.B."/>
            <person name="Fauchery L."/>
            <person name="Guy J."/>
            <person name="Iotti M."/>
            <person name="Le Tacon F."/>
            <person name="Lindquist E.A."/>
            <person name="Lipzen A."/>
            <person name="Malagnac F."/>
            <person name="Mello A."/>
            <person name="Molinier V."/>
            <person name="Miyauchi S."/>
            <person name="Poulain J."/>
            <person name="Riccioni C."/>
            <person name="Rubini A."/>
            <person name="Sitrit Y."/>
            <person name="Splivallo R."/>
            <person name="Traeger S."/>
            <person name="Wang M."/>
            <person name="Zifcakova L."/>
            <person name="Wipf D."/>
            <person name="Zambonelli A."/>
            <person name="Paolocci F."/>
            <person name="Nowrousian M."/>
            <person name="Ottonello S."/>
            <person name="Baldrian P."/>
            <person name="Spatafora J.W."/>
            <person name="Henrissat B."/>
            <person name="Nagy L.G."/>
            <person name="Aury J.M."/>
            <person name="Wincker P."/>
            <person name="Grigoriev I.V."/>
            <person name="Bonfante P."/>
            <person name="Martin F.M."/>
        </authorList>
    </citation>
    <scope>NUCLEOTIDE SEQUENCE [LARGE SCALE GENOMIC DNA]</scope>
    <source>
        <strain evidence="5 6">RN42</strain>
    </source>
</reference>
<dbReference type="InterPro" id="IPR036047">
    <property type="entry name" value="F-box-like_dom_sf"/>
</dbReference>
<proteinExistence type="inferred from homology"/>
<dbReference type="Gene3D" id="2.130.10.10">
    <property type="entry name" value="YVTN repeat-like/Quinoprotein amine dehydrogenase"/>
    <property type="match status" value="1"/>
</dbReference>
<dbReference type="AlphaFoldDB" id="A0A3N4H9X4"/>
<dbReference type="Proteomes" id="UP000275078">
    <property type="component" value="Unassembled WGS sequence"/>
</dbReference>
<gene>
    <name evidence="5" type="ORF">BJ508DRAFT_367778</name>
</gene>
<feature type="repeat" description="WD" evidence="2">
    <location>
        <begin position="442"/>
        <end position="483"/>
    </location>
</feature>
<dbReference type="PROSITE" id="PS50082">
    <property type="entry name" value="WD_REPEATS_2"/>
    <property type="match status" value="1"/>
</dbReference>
<dbReference type="InterPro" id="IPR001810">
    <property type="entry name" value="F-box_dom"/>
</dbReference>
<dbReference type="SUPFAM" id="SSF81383">
    <property type="entry name" value="F-box domain"/>
    <property type="match status" value="1"/>
</dbReference>
<protein>
    <recommendedName>
        <fullName evidence="4">F-box domain-containing protein</fullName>
    </recommendedName>
</protein>
<accession>A0A3N4H9X4</accession>
<comment type="similarity">
    <text evidence="1">Belongs to the WD repeat MET30/SCONB/SCON-2 family.</text>
</comment>
<evidence type="ECO:0000256" key="3">
    <source>
        <dbReference type="SAM" id="MobiDB-lite"/>
    </source>
</evidence>
<dbReference type="Pfam" id="PF12937">
    <property type="entry name" value="F-box-like"/>
    <property type="match status" value="1"/>
</dbReference>
<dbReference type="PROSITE" id="PS50181">
    <property type="entry name" value="FBOX"/>
    <property type="match status" value="1"/>
</dbReference>
<dbReference type="STRING" id="1160509.A0A3N4H9X4"/>
<dbReference type="InterPro" id="IPR001680">
    <property type="entry name" value="WD40_rpt"/>
</dbReference>
<evidence type="ECO:0000259" key="4">
    <source>
        <dbReference type="PROSITE" id="PS50181"/>
    </source>
</evidence>
<name>A0A3N4H9X4_ASCIM</name>
<organism evidence="5 6">
    <name type="scientific">Ascobolus immersus RN42</name>
    <dbReference type="NCBI Taxonomy" id="1160509"/>
    <lineage>
        <taxon>Eukaryota</taxon>
        <taxon>Fungi</taxon>
        <taxon>Dikarya</taxon>
        <taxon>Ascomycota</taxon>
        <taxon>Pezizomycotina</taxon>
        <taxon>Pezizomycetes</taxon>
        <taxon>Pezizales</taxon>
        <taxon>Ascobolaceae</taxon>
        <taxon>Ascobolus</taxon>
    </lineage>
</organism>
<feature type="domain" description="F-box" evidence="4">
    <location>
        <begin position="83"/>
        <end position="123"/>
    </location>
</feature>
<evidence type="ECO:0000313" key="6">
    <source>
        <dbReference type="Proteomes" id="UP000275078"/>
    </source>
</evidence>
<feature type="region of interest" description="Disordered" evidence="3">
    <location>
        <begin position="46"/>
        <end position="79"/>
    </location>
</feature>
<dbReference type="Gene3D" id="1.20.1280.50">
    <property type="match status" value="1"/>
</dbReference>
<dbReference type="OrthoDB" id="3219396at2759"/>
<dbReference type="InterPro" id="IPR036322">
    <property type="entry name" value="WD40_repeat_dom_sf"/>
</dbReference>
<dbReference type="EMBL" id="ML119933">
    <property type="protein sequence ID" value="RPA71405.1"/>
    <property type="molecule type" value="Genomic_DNA"/>
</dbReference>
<sequence length="542" mass="59085">MGVGGDGGTGRRPPLIEVGEHQNNITTFPPLTKVFRPFFEPFQSLPAHLPSGMPKRARSTSPEPIRLQQRPKRVRPLSTGPPLSDELYLRIFTYLEITDLVACQLVCHRFYRIAGDSHVWKGAFYNSFIQPRLRQRPPTLTPSKPPDNEEKVRSQRLKRWLDDEAVSHTGADWKGLYKLRQNWLSGSCEVSEVEVAREGGELLVGLKDDSEPGFNLSTPLPFRNPTTLAIDTTSTTVIRFAIGFSTGSIALFTLDPTSHPPFTRTSTLPPSAPISALAYTHPYLASLTTTQEFTLYTTTTPTPTLISTLQSQTIEPPFTLGIREAAGGIYISIVYTFPLVLGGWSVGVQELRLSSSSSSSEIHSRIATSVPTSLAATSAASGFTSLKTPTSSLFALPEVLTKPTSISYSHPYLLLSHADNTLTVFLVSSIPSSLRISPGARLWGHTSAVSGAQVAGRGKAVSVSRRGGEVRVWELEKARGMRSVALVGERGGDDERKERENCWVGFDREQIVVLAREGNGAPGGGEGEVRGGRRVLVVYDFV</sequence>
<dbReference type="Pfam" id="PF25499">
    <property type="entry name" value="Beta-prop_pof12"/>
    <property type="match status" value="1"/>
</dbReference>